<dbReference type="Proteomes" id="UP000029986">
    <property type="component" value="Chromosome"/>
</dbReference>
<evidence type="ECO:0008006" key="3">
    <source>
        <dbReference type="Google" id="ProtNLM"/>
    </source>
</evidence>
<dbReference type="PATRIC" id="fig|1453496.5.peg.2691"/>
<accession>A0A097R3G8</accession>
<evidence type="ECO:0000313" key="2">
    <source>
        <dbReference type="Proteomes" id="UP000029986"/>
    </source>
</evidence>
<sequence>MSLFLRTGEIVVGQPQGDAVSIKDLRFEFDITKTASKTANQASLKIYNAAPSTITMLETINNIVIIKAGYVKDIGAITIFTGTNCRSLTYQDGPDTITEMELLDSVIPLRDAKISVSFPPNTSAMTVLDGVAKNFGLPIKKSISKVQDKQYVGGFAYNGRVRDAMDRVCNYLGLEWSAQDGEIQIIKKGGVYADTAVVLSKDTGMIGYPRREAKTMTEKTAAKQGIKYGQKGIVRTVVDVEDPTAKLKDRVTLEVQGYRVKSLLNPAIYPGAYVQVKSRGIDGEFFRVEEARYSGDTHGQEWSVEALLRFI</sequence>
<gene>
    <name evidence="1" type="ORF">AT03_13215</name>
</gene>
<dbReference type="EMBL" id="CP009706">
    <property type="protein sequence ID" value="AIU73259.1"/>
    <property type="molecule type" value="Genomic_DNA"/>
</dbReference>
<proteinExistence type="predicted"/>
<reference evidence="1 2" key="1">
    <citation type="journal article" date="2014" name="Gut Pathog.">
        <title>Gene clusters of Hafnia alvei strain FB1 important in survival and pathogenesis: a draft genome perspective.</title>
        <authorList>
            <person name="Tan J.Y."/>
            <person name="Yin W.F."/>
            <person name="Chan K.G."/>
        </authorList>
    </citation>
    <scope>NUCLEOTIDE SEQUENCE [LARGE SCALE GENOMIC DNA]</scope>
    <source>
        <strain evidence="1 2">FB1</strain>
    </source>
</reference>
<dbReference type="OrthoDB" id="2087522at2"/>
<dbReference type="KEGG" id="hav:AT03_13215"/>
<dbReference type="NCBIfam" id="NF047561">
    <property type="entry name" value="orf58_phage_fam"/>
    <property type="match status" value="1"/>
</dbReference>
<dbReference type="AlphaFoldDB" id="A0A097R3G8"/>
<evidence type="ECO:0000313" key="1">
    <source>
        <dbReference type="EMBL" id="AIU73259.1"/>
    </source>
</evidence>
<protein>
    <recommendedName>
        <fullName evidence="3">Tail protein</fullName>
    </recommendedName>
</protein>
<dbReference type="RefSeq" id="WP_004094721.1">
    <property type="nucleotide sequence ID" value="NZ_CP009706.1"/>
</dbReference>
<name>A0A097R3G8_HAFAL</name>
<organism evidence="1 2">
    <name type="scientific">Hafnia alvei FB1</name>
    <dbReference type="NCBI Taxonomy" id="1453496"/>
    <lineage>
        <taxon>Bacteria</taxon>
        <taxon>Pseudomonadati</taxon>
        <taxon>Pseudomonadota</taxon>
        <taxon>Gammaproteobacteria</taxon>
        <taxon>Enterobacterales</taxon>
        <taxon>Hafniaceae</taxon>
        <taxon>Hafnia</taxon>
    </lineage>
</organism>
<keyword evidence="2" id="KW-1185">Reference proteome</keyword>
<dbReference type="eggNOG" id="ENOG502ZDJW">
    <property type="taxonomic scope" value="Bacteria"/>
</dbReference>
<dbReference type="HOGENOM" id="CLU_059703_1_0_6"/>